<feature type="transmembrane region" description="Helical" evidence="1">
    <location>
        <begin position="86"/>
        <end position="108"/>
    </location>
</feature>
<feature type="transmembrane region" description="Helical" evidence="1">
    <location>
        <begin position="46"/>
        <end position="66"/>
    </location>
</feature>
<organism evidence="2">
    <name type="scientific">Klebsiella phage FKP3</name>
    <dbReference type="NCBI Taxonomy" id="3231233"/>
    <lineage>
        <taxon>Viruses</taxon>
        <taxon>Duplodnaviria</taxon>
        <taxon>Heunggongvirae</taxon>
        <taxon>Uroviricota</taxon>
        <taxon>Caudoviricetes</taxon>
        <taxon>Stephanstirmvirinae</taxon>
        <taxon>Justusliebigvirus</taxon>
    </lineage>
</organism>
<keyword evidence="1" id="KW-0472">Membrane</keyword>
<name>A0AAU8HZW8_9CAUD</name>
<evidence type="ECO:0000256" key="1">
    <source>
        <dbReference type="SAM" id="Phobius"/>
    </source>
</evidence>
<protein>
    <submittedName>
        <fullName evidence="2">Uncharacterized protein</fullName>
    </submittedName>
</protein>
<accession>A0AAU8HZW8</accession>
<sequence length="109" mass="12417">MFLITNLLPRYRSVYNTRVACFFSKVKQIIPINRIRLIAGGHMLDVFSFCVFVLASIVLYFGVQILKNCEKMYLETPMLKVILRSLGGCTLIGISIVSYLLLIGIYIFS</sequence>
<dbReference type="EMBL" id="PP895363">
    <property type="protein sequence ID" value="XCI78209.1"/>
    <property type="molecule type" value="Genomic_DNA"/>
</dbReference>
<evidence type="ECO:0000313" key="2">
    <source>
        <dbReference type="EMBL" id="XCI78209.1"/>
    </source>
</evidence>
<keyword evidence="1" id="KW-1133">Transmembrane helix</keyword>
<reference evidence="2" key="1">
    <citation type="submission" date="2024-06" db="EMBL/GenBank/DDBJ databases">
        <title>High activity and specificity of bacteriophage cocktails against carbapenem-resistant Klebsiella pneumoniae belonging to high-risk clones CG258 and ST307.</title>
        <authorList>
            <person name="Jimenez Quiceno J."/>
            <person name="Salazar Ospina L."/>
            <person name="Tellez Carrasquilla S."/>
        </authorList>
    </citation>
    <scope>NUCLEOTIDE SEQUENCE</scope>
</reference>
<keyword evidence="1" id="KW-0812">Transmembrane</keyword>
<proteinExistence type="predicted"/>